<dbReference type="HOGENOM" id="CLU_009665_4_0_1"/>
<evidence type="ECO:0000313" key="6">
    <source>
        <dbReference type="EMBL" id="ESZ90948.1"/>
    </source>
</evidence>
<organism evidence="6 7">
    <name type="scientific">Sclerotinia borealis (strain F-4128)</name>
    <dbReference type="NCBI Taxonomy" id="1432307"/>
    <lineage>
        <taxon>Eukaryota</taxon>
        <taxon>Fungi</taxon>
        <taxon>Dikarya</taxon>
        <taxon>Ascomycota</taxon>
        <taxon>Pezizomycotina</taxon>
        <taxon>Leotiomycetes</taxon>
        <taxon>Helotiales</taxon>
        <taxon>Sclerotiniaceae</taxon>
        <taxon>Sclerotinia</taxon>
    </lineage>
</organism>
<dbReference type="EMBL" id="AYSA01000559">
    <property type="protein sequence ID" value="ESZ90948.1"/>
    <property type="molecule type" value="Genomic_DNA"/>
</dbReference>
<evidence type="ECO:0000259" key="5">
    <source>
        <dbReference type="Pfam" id="PF01494"/>
    </source>
</evidence>
<dbReference type="PANTHER" id="PTHR46972:SF1">
    <property type="entry name" value="FAD DEPENDENT OXIDOREDUCTASE DOMAIN-CONTAINING PROTEIN"/>
    <property type="match status" value="1"/>
</dbReference>
<evidence type="ECO:0000256" key="4">
    <source>
        <dbReference type="ARBA" id="ARBA00023033"/>
    </source>
</evidence>
<evidence type="ECO:0000256" key="1">
    <source>
        <dbReference type="ARBA" id="ARBA00022630"/>
    </source>
</evidence>
<dbReference type="InterPro" id="IPR036188">
    <property type="entry name" value="FAD/NAD-bd_sf"/>
</dbReference>
<dbReference type="Gene3D" id="3.50.50.60">
    <property type="entry name" value="FAD/NAD(P)-binding domain"/>
    <property type="match status" value="1"/>
</dbReference>
<sequence length="416" mass="46624">MPIPRIAIAGAGPGGLTLARLFQRNGITCTIFELDVDRNARSQGGLIDLHADMGQRALREAGLIEEFQKHILPEADSKKLMKADGTIAWDENEKDEEKDFHRQARDCPEIDRAKLRDILLDSVEPDSIQWNSKITRVESNKDNPAQFDVHFAEGVAEAFDLVVGADGAWSKVRPLVSTQVPEYSGVVMIEMMAFNVSQKKQWLSDYVGNGSFFMFDEGRCLICQRNGYDGIRVYAGVRQPESWIEDCGIDWEDPIKARKQLTEQYFGDVHEDLKRLMSEASDSLLVRSLHMLPVGFKWSSRPGVTLLGDAAHLMTPFAGVGVNIALADAMLLAHALSKQKDNFEADLEGSLKQAIQEYEDQMFKVAKINMEKTYQGLINHFSAGGIEHRVKHMQKLQKLQESATRIEAARKNGTMV</sequence>
<dbReference type="GO" id="GO:0071949">
    <property type="term" value="F:FAD binding"/>
    <property type="evidence" value="ECO:0007669"/>
    <property type="project" value="InterPro"/>
</dbReference>
<dbReference type="GO" id="GO:0004497">
    <property type="term" value="F:monooxygenase activity"/>
    <property type="evidence" value="ECO:0007669"/>
    <property type="project" value="UniProtKB-KW"/>
</dbReference>
<keyword evidence="2" id="KW-0274">FAD</keyword>
<dbReference type="InterPro" id="IPR002938">
    <property type="entry name" value="FAD-bd"/>
</dbReference>
<protein>
    <recommendedName>
        <fullName evidence="5">FAD-binding domain-containing protein</fullName>
    </recommendedName>
</protein>
<dbReference type="AlphaFoldDB" id="W9C5F2"/>
<dbReference type="PRINTS" id="PR00420">
    <property type="entry name" value="RNGMNOXGNASE"/>
</dbReference>
<gene>
    <name evidence="6" type="ORF">SBOR_8666</name>
</gene>
<keyword evidence="4" id="KW-0503">Monooxygenase</keyword>
<dbReference type="PANTHER" id="PTHR46972">
    <property type="entry name" value="MONOOXYGENASE ASQM-RELATED"/>
    <property type="match status" value="1"/>
</dbReference>
<accession>W9C5F2</accession>
<keyword evidence="3" id="KW-0560">Oxidoreductase</keyword>
<proteinExistence type="predicted"/>
<feature type="domain" description="FAD-binding" evidence="5">
    <location>
        <begin position="6"/>
        <end position="337"/>
    </location>
</feature>
<dbReference type="Pfam" id="PF01494">
    <property type="entry name" value="FAD_binding_3"/>
    <property type="match status" value="1"/>
</dbReference>
<comment type="caution">
    <text evidence="6">The sequence shown here is derived from an EMBL/GenBank/DDBJ whole genome shotgun (WGS) entry which is preliminary data.</text>
</comment>
<reference evidence="6 7" key="1">
    <citation type="journal article" date="2014" name="Genome Announc.">
        <title>Draft genome sequence of Sclerotinia borealis, a psychrophilic plant pathogenic fungus.</title>
        <authorList>
            <person name="Mardanov A.V."/>
            <person name="Beletsky A.V."/>
            <person name="Kadnikov V.V."/>
            <person name="Ignatov A.N."/>
            <person name="Ravin N.V."/>
        </authorList>
    </citation>
    <scope>NUCLEOTIDE SEQUENCE [LARGE SCALE GENOMIC DNA]</scope>
    <source>
        <strain evidence="7">F-4157</strain>
    </source>
</reference>
<evidence type="ECO:0000256" key="3">
    <source>
        <dbReference type="ARBA" id="ARBA00023002"/>
    </source>
</evidence>
<name>W9C5F2_SCLBF</name>
<evidence type="ECO:0000313" key="7">
    <source>
        <dbReference type="Proteomes" id="UP000019487"/>
    </source>
</evidence>
<keyword evidence="1" id="KW-0285">Flavoprotein</keyword>
<evidence type="ECO:0000256" key="2">
    <source>
        <dbReference type="ARBA" id="ARBA00022827"/>
    </source>
</evidence>
<keyword evidence="7" id="KW-1185">Reference proteome</keyword>
<dbReference type="Proteomes" id="UP000019487">
    <property type="component" value="Unassembled WGS sequence"/>
</dbReference>
<dbReference type="STRING" id="1432307.W9C5F2"/>
<dbReference type="OrthoDB" id="655030at2759"/>
<dbReference type="SUPFAM" id="SSF51905">
    <property type="entry name" value="FAD/NAD(P)-binding domain"/>
    <property type="match status" value="1"/>
</dbReference>